<evidence type="ECO:0000256" key="6">
    <source>
        <dbReference type="PROSITE-ProRule" id="PRU10061"/>
    </source>
</evidence>
<dbReference type="InterPro" id="IPR001000">
    <property type="entry name" value="GH10_dom"/>
</dbReference>
<dbReference type="Gene3D" id="1.20.1270.90">
    <property type="entry name" value="AF1782-like"/>
    <property type="match status" value="1"/>
</dbReference>
<feature type="region of interest" description="Disordered" evidence="8">
    <location>
        <begin position="406"/>
        <end position="473"/>
    </location>
</feature>
<dbReference type="Gene3D" id="3.20.20.80">
    <property type="entry name" value="Glycosidases"/>
    <property type="match status" value="1"/>
</dbReference>
<dbReference type="InterPro" id="IPR031158">
    <property type="entry name" value="GH10_AS"/>
</dbReference>
<evidence type="ECO:0000256" key="1">
    <source>
        <dbReference type="ARBA" id="ARBA00007495"/>
    </source>
</evidence>
<reference evidence="10 11" key="1">
    <citation type="submission" date="2020-07" db="EMBL/GenBank/DDBJ databases">
        <title>Characterization and genome sequencing of isolate MD1, a novel member within the family Lachnospiraceae.</title>
        <authorList>
            <person name="Rettenmaier R."/>
            <person name="Di Bello L."/>
            <person name="Zinser C."/>
            <person name="Scheitz K."/>
            <person name="Liebl W."/>
            <person name="Zverlov V."/>
        </authorList>
    </citation>
    <scope>NUCLEOTIDE SEQUENCE [LARGE SCALE GENOMIC DNA]</scope>
    <source>
        <strain evidence="10 11">MD1</strain>
    </source>
</reference>
<keyword evidence="10" id="KW-0858">Xylan degradation</keyword>
<keyword evidence="2 7" id="KW-0378">Hydrolase</keyword>
<comment type="similarity">
    <text evidence="1 7">Belongs to the glycosyl hydrolase 10 (cellulase F) family.</text>
</comment>
<evidence type="ECO:0000256" key="7">
    <source>
        <dbReference type="RuleBase" id="RU361174"/>
    </source>
</evidence>
<comment type="caution">
    <text evidence="10">The sequence shown here is derived from an EMBL/GenBank/DDBJ whole genome shotgun (WGS) entry which is preliminary data.</text>
</comment>
<dbReference type="SUPFAM" id="SSF49373">
    <property type="entry name" value="Invasin/intimin cell-adhesion fragments"/>
    <property type="match status" value="2"/>
</dbReference>
<dbReference type="InterPro" id="IPR029058">
    <property type="entry name" value="AB_hydrolase_fold"/>
</dbReference>
<sequence>MMKSKFVKRIITMLAVISMIFLDLTGSGIQIVNAATTKDNPVLQEATYRYILVGKSYDFNIKNKPSKASYQWKSSNKEVAKVNNKGVVKAVAPGSASITCKITSGKKAITLKAKVYVKKPSKNPATKIAVSNKIQSMAVGESFDLNCTFTPTDASDFVNWTSSDTTIARVDANGVVTALKNGKVTIKATTINKSRKDKVTIRVSPEVTVSNQEQLDQALTAGKASSINISSDTDATFKIPQGDYSGQELIVNAPKAVIHNYGVFRKITIRAISDQGWNEFAKGNTLHVGVSSKITIEENADSTITVEKSNINIGMTINGNSSIDVSKPCVISFDGKTKEQPKLNIETTGVRINAGIALQINASYQAVLNFETEAAARSKITVKDTDAIPKVEGNYRVNVEVDGKIQSIGSDSPSTSGGQGGSPNPPATAKPTPTTGPAPTTEPTPTEEPTPTIEPTPTLPAEEEIEVDEKGFTPEGRIVAKYGTPKIDGEIDDIWTNAIQIQPPHTNNAAVQATATFKLLWDDNALYVLAQVNDPNMTQEPRQAHEKDSIEIFLDENNDKTSSYGSDDLQFRVNYENVQSAGNGDLSRFYTATKTGDGSYIVEARIEFQSIAVNNKICGMELQVNDGIGTSRAGTITVFDTTDSAWSRTSVFGEVILTGKKDGDVPGLNPYKLIKLISSAEKMQVTAALFTENLKAAKDVVTKDTSTQMDIDTAYDTLNRVITFVNAVTKAANMDLSVYQTESAAAVKKVVEEAEQLLAKGNTSADQMDEAIAAIDKAVAELKIIGLDQNGNMVAKFGSPVIDGDIDPVWDKVNFVPATASGSGSTDTTAKYKALWDDKALYVLADVTDNALDVTSGTVYNRDCVEIFLDEGNNAIENIFDLDDTHYRISCENSLSADRGSLDRLYTAVSKKKNAEGKVIGYIVEARISLQNPARSNNIYGFELQLNDAKGGNRTGTLNVFDKTSTAYASPTRFGKVVLSEKEAGDVIGFNKYDLLKLVSIANDIELVRYTDDTASKVIELVAQADATIATGDQTQVDALYASLNQAIRDLVHKDIKDIDPAISKIKEFRRIPAEYLTAAPYDDTAKGTVVRDYYDTYEYSDNGERGNAVQKNMLVYLPAGYNPDDKNTRYNVLYLIHGTSEDQNTVFGDDNPNVTTVMKKVLDMMIANGELDPMIIVTPYYRGMESGRLQYEIVNEIMPYIATKYNTYAASGSKDDLKAVRNHYAVGGFSQGSSCTFTIMRNCFDYFKYYLPISGGPGNTDFTSVVKGYAMNDYYVFASTGTDDIAYGGMVNAIPAMADYKDSEGNPIFNYNADLSQGNLYLLLLPDGTHTWQCVNQYLYNILPDVFFAEKGAVDPDIVTDENGFTADGRIVGKYGTPKIDGEIDEVWNNAIEIKPPHINNAAVQATATFKVLWDDNALYVLARVKDPNMTVAPSQVHEKDSIEIFLDENNDKTSSYGSDDLQFRVNYENAQSLGSGDLSRFYTATKTGDQEYLVEARIALQNVATNNTIYGIELQVNDGIGTSRAGTITLFDTTDSAWRNPAVFGEIILTGKKAGDTPGLNPYKLMALIDTARNTDTTGFTKGVGALTVRIEAANTAVISATTQAELDAAFNALNDVITFIGVIQKYAGLNLDFINNGEEIKKAVAAAEDILAKADATNDQMKQASAELDAAIAGIGSYSLKDVYADKFLIGAAVHLNGLADTNYTQNLLSQYNSITAENDMKPEALLDRVATVSGGAIKCDFTKMDEYCNFAVAHGLKMRGHTFVWHSQTPTWFFKEGFEDNGAYVDVATMDIRLQQFMDEVFGHIKENYPDLFYAYDICNEVVSSMSMGSNHWKTVYGDYSYVTKAFEFARKASEGTGIKLYYNDYNEYDEGKAEKIIELLADAKAAGNVDGIGMQSHVNIYYPPMDQYRDTIEKFAAAGYEVQITELDIATSIDGNGPAPDSAMAAKQAQIYKDLFQIYIDYKDIISSVTLWGINDQHSWRGSQDPLIFDREYKEKDSYWNIISVGLAKE</sequence>
<dbReference type="PROSITE" id="PS00591">
    <property type="entry name" value="GH10_1"/>
    <property type="match status" value="1"/>
</dbReference>
<feature type="active site" description="Nucleophile" evidence="6">
    <location>
        <position position="1931"/>
    </location>
</feature>
<protein>
    <recommendedName>
        <fullName evidence="7">Beta-xylanase</fullName>
        <ecNumber evidence="7">3.2.1.8</ecNumber>
    </recommendedName>
</protein>
<dbReference type="EMBL" id="JACEGA010000001">
    <property type="protein sequence ID" value="MBB2183261.1"/>
    <property type="molecule type" value="Genomic_DNA"/>
</dbReference>
<feature type="domain" description="GH10" evidence="9">
    <location>
        <begin position="1677"/>
        <end position="2010"/>
    </location>
</feature>
<accession>A0A839K3K3</accession>
<dbReference type="GO" id="GO:0045493">
    <property type="term" value="P:xylan catabolic process"/>
    <property type="evidence" value="ECO:0007669"/>
    <property type="project" value="UniProtKB-KW"/>
</dbReference>
<dbReference type="PANTHER" id="PTHR31490:SF90">
    <property type="entry name" value="ENDO-1,4-BETA-XYLANASE A"/>
    <property type="match status" value="1"/>
</dbReference>
<dbReference type="Proteomes" id="UP000574276">
    <property type="component" value="Unassembled WGS sequence"/>
</dbReference>
<dbReference type="GO" id="GO:0030246">
    <property type="term" value="F:carbohydrate binding"/>
    <property type="evidence" value="ECO:0007669"/>
    <property type="project" value="InterPro"/>
</dbReference>
<evidence type="ECO:0000313" key="11">
    <source>
        <dbReference type="Proteomes" id="UP000574276"/>
    </source>
</evidence>
<dbReference type="SUPFAM" id="SSF49344">
    <property type="entry name" value="CBD9-like"/>
    <property type="match status" value="3"/>
</dbReference>
<dbReference type="SMART" id="SM00635">
    <property type="entry name" value="BID_2"/>
    <property type="match status" value="2"/>
</dbReference>
<dbReference type="Gene3D" id="2.60.40.1080">
    <property type="match status" value="2"/>
</dbReference>
<organism evidence="10 11">
    <name type="scientific">Variimorphobacter saccharofermentans</name>
    <dbReference type="NCBI Taxonomy" id="2755051"/>
    <lineage>
        <taxon>Bacteria</taxon>
        <taxon>Bacillati</taxon>
        <taxon>Bacillota</taxon>
        <taxon>Clostridia</taxon>
        <taxon>Lachnospirales</taxon>
        <taxon>Lachnospiraceae</taxon>
        <taxon>Variimorphobacter</taxon>
    </lineage>
</organism>
<dbReference type="Pfam" id="PF00331">
    <property type="entry name" value="Glyco_hydro_10"/>
    <property type="match status" value="1"/>
</dbReference>
<evidence type="ECO:0000256" key="5">
    <source>
        <dbReference type="ARBA" id="ARBA00023326"/>
    </source>
</evidence>
<dbReference type="PRINTS" id="PR00134">
    <property type="entry name" value="GLHYDRLASE10"/>
</dbReference>
<dbReference type="PROSITE" id="PS51760">
    <property type="entry name" value="GH10_2"/>
    <property type="match status" value="1"/>
</dbReference>
<dbReference type="InterPro" id="IPR003343">
    <property type="entry name" value="Big_2"/>
</dbReference>
<dbReference type="SUPFAM" id="SSF51445">
    <property type="entry name" value="(Trans)glycosidases"/>
    <property type="match status" value="1"/>
</dbReference>
<evidence type="ECO:0000256" key="8">
    <source>
        <dbReference type="SAM" id="MobiDB-lite"/>
    </source>
</evidence>
<keyword evidence="11" id="KW-1185">Reference proteome</keyword>
<comment type="catalytic activity">
    <reaction evidence="7">
        <text>Endohydrolysis of (1-&gt;4)-beta-D-xylosidic linkages in xylans.</text>
        <dbReference type="EC" id="3.2.1.8"/>
    </reaction>
</comment>
<evidence type="ECO:0000256" key="4">
    <source>
        <dbReference type="ARBA" id="ARBA00023295"/>
    </source>
</evidence>
<evidence type="ECO:0000313" key="10">
    <source>
        <dbReference type="EMBL" id="MBB2183261.1"/>
    </source>
</evidence>
<dbReference type="InterPro" id="IPR008964">
    <property type="entry name" value="Invasin/intimin_cell_adhesion"/>
</dbReference>
<feature type="compositionally biased region" description="Pro residues" evidence="8">
    <location>
        <begin position="423"/>
        <end position="458"/>
    </location>
</feature>
<dbReference type="InterPro" id="IPR010502">
    <property type="entry name" value="Carb-bd_dom_fam9"/>
</dbReference>
<dbReference type="InterPro" id="IPR017853">
    <property type="entry name" value="GH"/>
</dbReference>
<keyword evidence="4 7" id="KW-0326">Glycosidase</keyword>
<evidence type="ECO:0000259" key="9">
    <source>
        <dbReference type="PROSITE" id="PS51760"/>
    </source>
</evidence>
<dbReference type="SMART" id="SM00633">
    <property type="entry name" value="Glyco_10"/>
    <property type="match status" value="1"/>
</dbReference>
<name>A0A839K3K3_9FIRM</name>
<evidence type="ECO:0000256" key="3">
    <source>
        <dbReference type="ARBA" id="ARBA00023277"/>
    </source>
</evidence>
<dbReference type="Pfam" id="PF06452">
    <property type="entry name" value="CBM9_1"/>
    <property type="match status" value="3"/>
</dbReference>
<dbReference type="EC" id="3.2.1.8" evidence="7"/>
<dbReference type="RefSeq" id="WP_228352935.1">
    <property type="nucleotide sequence ID" value="NZ_JACEGA010000001.1"/>
</dbReference>
<dbReference type="PANTHER" id="PTHR31490">
    <property type="entry name" value="GLYCOSYL HYDROLASE"/>
    <property type="match status" value="1"/>
</dbReference>
<dbReference type="GO" id="GO:0031176">
    <property type="term" value="F:endo-1,4-beta-xylanase activity"/>
    <property type="evidence" value="ECO:0007669"/>
    <property type="project" value="UniProtKB-EC"/>
</dbReference>
<dbReference type="Gene3D" id="2.60.40.1190">
    <property type="match status" value="3"/>
</dbReference>
<gene>
    <name evidence="10" type="ORF">H0486_10255</name>
</gene>
<keyword evidence="3 7" id="KW-0119">Carbohydrate metabolism</keyword>
<evidence type="ECO:0000256" key="2">
    <source>
        <dbReference type="ARBA" id="ARBA00022801"/>
    </source>
</evidence>
<dbReference type="SUPFAM" id="SSF53474">
    <property type="entry name" value="alpha/beta-Hydrolases"/>
    <property type="match status" value="1"/>
</dbReference>
<proteinExistence type="inferred from homology"/>
<dbReference type="Gene3D" id="3.40.50.1820">
    <property type="entry name" value="alpha/beta hydrolase"/>
    <property type="match status" value="1"/>
</dbReference>
<keyword evidence="5 7" id="KW-0624">Polysaccharide degradation</keyword>
<dbReference type="Pfam" id="PF02368">
    <property type="entry name" value="Big_2"/>
    <property type="match status" value="2"/>
</dbReference>
<dbReference type="InterPro" id="IPR044846">
    <property type="entry name" value="GH10"/>
</dbReference>